<dbReference type="GO" id="GO:0006532">
    <property type="term" value="P:aspartate biosynthetic process"/>
    <property type="evidence" value="ECO:0007669"/>
    <property type="project" value="TreeGrafter"/>
</dbReference>
<keyword evidence="5 7" id="KW-0808">Transferase</keyword>
<comment type="subunit">
    <text evidence="3 7">Homodimer.</text>
</comment>
<comment type="caution">
    <text evidence="9">The sequence shown here is derived from an EMBL/GenBank/DDBJ whole genome shotgun (WGS) entry which is preliminary data.</text>
</comment>
<dbReference type="FunFam" id="3.40.640.10:FF:000066">
    <property type="entry name" value="Aspartate aminotransferase"/>
    <property type="match status" value="1"/>
</dbReference>
<keyword evidence="10" id="KW-1185">Reference proteome</keyword>
<dbReference type="OrthoDB" id="550424at2759"/>
<name>A0A135RWM1_9PEZI</name>
<accession>A0A135RWM1</accession>
<comment type="catalytic activity">
    <reaction evidence="7">
        <text>L-aspartate + 2-oxoglutarate = oxaloacetate + L-glutamate</text>
        <dbReference type="Rhea" id="RHEA:21824"/>
        <dbReference type="ChEBI" id="CHEBI:16452"/>
        <dbReference type="ChEBI" id="CHEBI:16810"/>
        <dbReference type="ChEBI" id="CHEBI:29985"/>
        <dbReference type="ChEBI" id="CHEBI:29991"/>
        <dbReference type="EC" id="2.6.1.1"/>
    </reaction>
</comment>
<dbReference type="PRINTS" id="PR00799">
    <property type="entry name" value="TRANSAMINASE"/>
</dbReference>
<dbReference type="AlphaFoldDB" id="A0A135RWM1"/>
<evidence type="ECO:0000256" key="5">
    <source>
        <dbReference type="ARBA" id="ARBA00022679"/>
    </source>
</evidence>
<feature type="domain" description="Aminotransferase class I/classII large" evidence="8">
    <location>
        <begin position="35"/>
        <end position="410"/>
    </location>
</feature>
<dbReference type="Pfam" id="PF00155">
    <property type="entry name" value="Aminotran_1_2"/>
    <property type="match status" value="1"/>
</dbReference>
<dbReference type="InterPro" id="IPR000796">
    <property type="entry name" value="Asp_trans"/>
</dbReference>
<dbReference type="PROSITE" id="PS00105">
    <property type="entry name" value="AA_TRANSFER_CLASS_1"/>
    <property type="match status" value="1"/>
</dbReference>
<evidence type="ECO:0000256" key="4">
    <source>
        <dbReference type="ARBA" id="ARBA00022576"/>
    </source>
</evidence>
<dbReference type="Gene3D" id="3.40.640.10">
    <property type="entry name" value="Type I PLP-dependent aspartate aminotransferase-like (Major domain)"/>
    <property type="match status" value="1"/>
</dbReference>
<gene>
    <name evidence="9" type="ORF">CNYM01_03636</name>
</gene>
<evidence type="ECO:0000256" key="6">
    <source>
        <dbReference type="ARBA" id="ARBA00022898"/>
    </source>
</evidence>
<evidence type="ECO:0000256" key="3">
    <source>
        <dbReference type="ARBA" id="ARBA00011738"/>
    </source>
</evidence>
<dbReference type="InterPro" id="IPR015424">
    <property type="entry name" value="PyrdxlP-dep_Trfase"/>
</dbReference>
<evidence type="ECO:0000313" key="10">
    <source>
        <dbReference type="Proteomes" id="UP000070054"/>
    </source>
</evidence>
<dbReference type="SUPFAM" id="SSF53383">
    <property type="entry name" value="PLP-dependent transferases"/>
    <property type="match status" value="1"/>
</dbReference>
<protein>
    <recommendedName>
        <fullName evidence="7">Aspartate aminotransferase</fullName>
        <ecNumber evidence="7">2.6.1.1</ecNumber>
    </recommendedName>
</protein>
<comment type="cofactor">
    <cofactor evidence="1">
        <name>pyridoxal 5'-phosphate</name>
        <dbReference type="ChEBI" id="CHEBI:597326"/>
    </cofactor>
</comment>
<dbReference type="InterPro" id="IPR015422">
    <property type="entry name" value="PyrdxlP-dep_Trfase_small"/>
</dbReference>
<keyword evidence="4 7" id="KW-0032">Aminotransferase</keyword>
<comment type="similarity">
    <text evidence="2">Belongs to the class-I pyridoxal-phosphate-dependent aminotransferase family.</text>
</comment>
<evidence type="ECO:0000259" key="8">
    <source>
        <dbReference type="Pfam" id="PF00155"/>
    </source>
</evidence>
<sequence>MGSLAVQSHFSSLIEAPYDEAFVVMQSVAADPTPDKVNLGLGVYRDDDAQPWTLPSVKKVAYYPKRSNIATEPHANPNLLDVQAQAQIQDNHDYLPVAGLPTFIEAARKLLLGDVLEAVKSRLTTVQTIAGSGAIHMGALFLDKAVRPQNVWISDPSWASHEQIWENASPKTQRRFYPYFNHKTKSIDLEGMVRTLRRDAQPGDIIILQACAHNPTGCDPTQKEWNIIADICEELGIIPFMDIAYQGFASGDDHHDAWAVRHFVGRGTMEVLVAQSFSKSFGLYGHRVGALHILAHDSAAVPAIKSNLLQFIGSEYLTPSAWGARIVSTILNDPELTKEWRQDLRKMNARVKSMRAFLFVELTKRGTPGSWRHIIDQIGMFSYTGLTASQVKTMREKHHIYLLSTGRASISGCKFEPNFVPFDEYRTNFVNSE</sequence>
<evidence type="ECO:0000256" key="2">
    <source>
        <dbReference type="ARBA" id="ARBA00007441"/>
    </source>
</evidence>
<organism evidence="9 10">
    <name type="scientific">Colletotrichum nymphaeae SA-01</name>
    <dbReference type="NCBI Taxonomy" id="1460502"/>
    <lineage>
        <taxon>Eukaryota</taxon>
        <taxon>Fungi</taxon>
        <taxon>Dikarya</taxon>
        <taxon>Ascomycota</taxon>
        <taxon>Pezizomycotina</taxon>
        <taxon>Sordariomycetes</taxon>
        <taxon>Hypocreomycetidae</taxon>
        <taxon>Glomerellales</taxon>
        <taxon>Glomerellaceae</taxon>
        <taxon>Colletotrichum</taxon>
        <taxon>Colletotrichum acutatum species complex</taxon>
    </lineage>
</organism>
<keyword evidence="6" id="KW-0663">Pyridoxal phosphate</keyword>
<dbReference type="EMBL" id="JEMN01001739">
    <property type="protein sequence ID" value="KXH28036.1"/>
    <property type="molecule type" value="Genomic_DNA"/>
</dbReference>
<reference evidence="9 10" key="1">
    <citation type="submission" date="2014-02" db="EMBL/GenBank/DDBJ databases">
        <title>The genome sequence of Colletotrichum nymphaeae SA-01.</title>
        <authorList>
            <person name="Baroncelli R."/>
            <person name="Thon M.R."/>
        </authorList>
    </citation>
    <scope>NUCLEOTIDE SEQUENCE [LARGE SCALE GENOMIC DNA]</scope>
    <source>
        <strain evidence="9 10">SA-01</strain>
    </source>
</reference>
<dbReference type="CDD" id="cd00609">
    <property type="entry name" value="AAT_like"/>
    <property type="match status" value="1"/>
</dbReference>
<dbReference type="InterPro" id="IPR004838">
    <property type="entry name" value="NHTrfase_class1_PyrdxlP-BS"/>
</dbReference>
<dbReference type="InterPro" id="IPR015421">
    <property type="entry name" value="PyrdxlP-dep_Trfase_major"/>
</dbReference>
<comment type="miscellaneous">
    <text evidence="7">In eukaryotes there are cytoplasmic, mitochondrial and chloroplastic isozymes.</text>
</comment>
<evidence type="ECO:0000256" key="1">
    <source>
        <dbReference type="ARBA" id="ARBA00001933"/>
    </source>
</evidence>
<dbReference type="Proteomes" id="UP000070054">
    <property type="component" value="Unassembled WGS sequence"/>
</dbReference>
<proteinExistence type="inferred from homology"/>
<dbReference type="GO" id="GO:0004069">
    <property type="term" value="F:L-aspartate:2-oxoglutarate aminotransferase activity"/>
    <property type="evidence" value="ECO:0007669"/>
    <property type="project" value="UniProtKB-EC"/>
</dbReference>
<dbReference type="PANTHER" id="PTHR11879">
    <property type="entry name" value="ASPARTATE AMINOTRANSFERASE"/>
    <property type="match status" value="1"/>
</dbReference>
<dbReference type="Gene3D" id="3.90.1150.10">
    <property type="entry name" value="Aspartate Aminotransferase, domain 1"/>
    <property type="match status" value="1"/>
</dbReference>
<dbReference type="GO" id="GO:0005829">
    <property type="term" value="C:cytosol"/>
    <property type="evidence" value="ECO:0007669"/>
    <property type="project" value="TreeGrafter"/>
</dbReference>
<dbReference type="InterPro" id="IPR004839">
    <property type="entry name" value="Aminotransferase_I/II_large"/>
</dbReference>
<evidence type="ECO:0000256" key="7">
    <source>
        <dbReference type="RuleBase" id="RU000480"/>
    </source>
</evidence>
<evidence type="ECO:0000313" key="9">
    <source>
        <dbReference type="EMBL" id="KXH28036.1"/>
    </source>
</evidence>
<dbReference type="GO" id="GO:0030170">
    <property type="term" value="F:pyridoxal phosphate binding"/>
    <property type="evidence" value="ECO:0007669"/>
    <property type="project" value="InterPro"/>
</dbReference>
<dbReference type="PANTHER" id="PTHR11879:SF20">
    <property type="entry name" value="ASPARTATE AMINOTRANSFERASE"/>
    <property type="match status" value="1"/>
</dbReference>
<dbReference type="EC" id="2.6.1.1" evidence="7"/>